<evidence type="ECO:0000313" key="5">
    <source>
        <dbReference type="Proteomes" id="UP001055093"/>
    </source>
</evidence>
<accession>A0ABQ4UUB6</accession>
<evidence type="ECO:0000256" key="1">
    <source>
        <dbReference type="SAM" id="MobiDB-lite"/>
    </source>
</evidence>
<organism evidence="4 5">
    <name type="scientific">Methylorubrum suomiense</name>
    <dbReference type="NCBI Taxonomy" id="144191"/>
    <lineage>
        <taxon>Bacteria</taxon>
        <taxon>Pseudomonadati</taxon>
        <taxon>Pseudomonadota</taxon>
        <taxon>Alphaproteobacteria</taxon>
        <taxon>Hyphomicrobiales</taxon>
        <taxon>Methylobacteriaceae</taxon>
        <taxon>Methylorubrum</taxon>
    </lineage>
</organism>
<name>A0ABQ4UUB6_9HYPH</name>
<dbReference type="InterPro" id="IPR012938">
    <property type="entry name" value="Glc/Sorbosone_DH"/>
</dbReference>
<dbReference type="Gene3D" id="2.120.10.30">
    <property type="entry name" value="TolB, C-terminal domain"/>
    <property type="match status" value="1"/>
</dbReference>
<feature type="signal peptide" evidence="2">
    <location>
        <begin position="1"/>
        <end position="21"/>
    </location>
</feature>
<evidence type="ECO:0000313" key="4">
    <source>
        <dbReference type="EMBL" id="GJE75795.1"/>
    </source>
</evidence>
<feature type="region of interest" description="Disordered" evidence="1">
    <location>
        <begin position="30"/>
        <end position="80"/>
    </location>
</feature>
<gene>
    <name evidence="4" type="primary">yliI</name>
    <name evidence="4" type="ORF">BGCPKDLD_2382</name>
</gene>
<feature type="compositionally biased region" description="Low complexity" evidence="1">
    <location>
        <begin position="47"/>
        <end position="58"/>
    </location>
</feature>
<reference evidence="4" key="1">
    <citation type="journal article" date="2021" name="Front. Microbiol.">
        <title>Comprehensive Comparative Genomics and Phenotyping of Methylobacterium Species.</title>
        <authorList>
            <person name="Alessa O."/>
            <person name="Ogura Y."/>
            <person name="Fujitani Y."/>
            <person name="Takami H."/>
            <person name="Hayashi T."/>
            <person name="Sahin N."/>
            <person name="Tani A."/>
        </authorList>
    </citation>
    <scope>NUCLEOTIDE SEQUENCE</scope>
    <source>
        <strain evidence="4">DSM 14458</strain>
    </source>
</reference>
<dbReference type="SUPFAM" id="SSF50952">
    <property type="entry name" value="Soluble quinoprotein glucose dehydrogenase"/>
    <property type="match status" value="1"/>
</dbReference>
<proteinExistence type="predicted"/>
<feature type="chain" id="PRO_5046456090" evidence="2">
    <location>
        <begin position="22"/>
        <end position="432"/>
    </location>
</feature>
<dbReference type="PANTHER" id="PTHR19328">
    <property type="entry name" value="HEDGEHOG-INTERACTING PROTEIN"/>
    <property type="match status" value="1"/>
</dbReference>
<comment type="caution">
    <text evidence="4">The sequence shown here is derived from an EMBL/GenBank/DDBJ whole genome shotgun (WGS) entry which is preliminary data.</text>
</comment>
<feature type="domain" description="Glucose/Sorbosone dehydrogenase" evidence="3">
    <location>
        <begin position="95"/>
        <end position="424"/>
    </location>
</feature>
<sequence>MTRTLPLLLATVAALGLDASAFVRSSAAQEATQEARPSRVEGEAFQAPAAPSAGTTTAEQGPPNTEYKPLLPNQTRAPEPTQKAQIESAVFAKGLDSPWAMEFLPDGRVIVTEKAGKIRIVAKDGTPGQPVAGVPKVDARGQGGLLDIALSPSFSADRTVYVSYAEPRDKGNGTTVAKAKLIESDGKARLDDVKVIFRQMPTYDGDKHFGSRLVFAGDGKLFVTVGERSDKQTRVQAQDLSSGLGKVFRIDTDGNAPKDNPFVGGDKAKPEIWSYGHRNVQAAALDGQGRLWTVEHGPRGGDELNRPRPGLNYGWPVVTYGIEYSGEKIGDGQTQAGGTVQPVYYWDPVIGPSGMAFYDKDLFPDWKGEFLIGGLVSTGLVVLKVDGDKVVTEERVPLDHRVRDVKVGPDGAVYALTEDDGQIVKITPKKSN</sequence>
<keyword evidence="5" id="KW-1185">Reference proteome</keyword>
<dbReference type="RefSeq" id="WP_238308013.1">
    <property type="nucleotide sequence ID" value="NZ_BPRE01000006.1"/>
</dbReference>
<dbReference type="EMBL" id="BPRE01000006">
    <property type="protein sequence ID" value="GJE75795.1"/>
    <property type="molecule type" value="Genomic_DNA"/>
</dbReference>
<dbReference type="InterPro" id="IPR011041">
    <property type="entry name" value="Quinoprot_gluc/sorb_DH_b-prop"/>
</dbReference>
<protein>
    <submittedName>
        <fullName evidence="4">Aldose sugar dehydrogenase YliI</fullName>
    </submittedName>
</protein>
<dbReference type="Pfam" id="PF07995">
    <property type="entry name" value="GSDH"/>
    <property type="match status" value="1"/>
</dbReference>
<reference evidence="4" key="2">
    <citation type="submission" date="2021-08" db="EMBL/GenBank/DDBJ databases">
        <authorList>
            <person name="Tani A."/>
            <person name="Ola A."/>
            <person name="Ogura Y."/>
            <person name="Katsura K."/>
            <person name="Hayashi T."/>
        </authorList>
    </citation>
    <scope>NUCLEOTIDE SEQUENCE</scope>
    <source>
        <strain evidence="4">DSM 14458</strain>
    </source>
</reference>
<dbReference type="PANTHER" id="PTHR19328:SF75">
    <property type="entry name" value="ALDOSE SUGAR DEHYDROGENASE YLII"/>
    <property type="match status" value="1"/>
</dbReference>
<dbReference type="InterPro" id="IPR011042">
    <property type="entry name" value="6-blade_b-propeller_TolB-like"/>
</dbReference>
<evidence type="ECO:0000256" key="2">
    <source>
        <dbReference type="SAM" id="SignalP"/>
    </source>
</evidence>
<keyword evidence="2" id="KW-0732">Signal</keyword>
<evidence type="ECO:0000259" key="3">
    <source>
        <dbReference type="Pfam" id="PF07995"/>
    </source>
</evidence>
<dbReference type="Proteomes" id="UP001055093">
    <property type="component" value="Unassembled WGS sequence"/>
</dbReference>